<dbReference type="AlphaFoldDB" id="A0AAD6RA46"/>
<name>A0AAD6RA46_9ROSI</name>
<evidence type="ECO:0000313" key="2">
    <source>
        <dbReference type="EMBL" id="KAJ7005199.1"/>
    </source>
</evidence>
<reference evidence="1" key="1">
    <citation type="journal article" date="2023" name="Mol. Ecol. Resour.">
        <title>Chromosome-level genome assembly of a triploid poplar Populus alba 'Berolinensis'.</title>
        <authorList>
            <person name="Chen S."/>
            <person name="Yu Y."/>
            <person name="Wang X."/>
            <person name="Wang S."/>
            <person name="Zhang T."/>
            <person name="Zhou Y."/>
            <person name="He R."/>
            <person name="Meng N."/>
            <person name="Wang Y."/>
            <person name="Liu W."/>
            <person name="Liu Z."/>
            <person name="Liu J."/>
            <person name="Guo Q."/>
            <person name="Huang H."/>
            <person name="Sederoff R.R."/>
            <person name="Wang G."/>
            <person name="Qu G."/>
            <person name="Chen S."/>
        </authorList>
    </citation>
    <scope>NUCLEOTIDE SEQUENCE</scope>
    <source>
        <strain evidence="1">SC-2020</strain>
    </source>
</reference>
<dbReference type="EMBL" id="JAQIZT010000003">
    <property type="protein sequence ID" value="KAJ7005199.1"/>
    <property type="molecule type" value="Genomic_DNA"/>
</dbReference>
<comment type="caution">
    <text evidence="1">The sequence shown here is derived from an EMBL/GenBank/DDBJ whole genome shotgun (WGS) entry which is preliminary data.</text>
</comment>
<dbReference type="PROSITE" id="PS51257">
    <property type="entry name" value="PROKAR_LIPOPROTEIN"/>
    <property type="match status" value="1"/>
</dbReference>
<evidence type="ECO:0000313" key="4">
    <source>
        <dbReference type="Proteomes" id="UP001164929"/>
    </source>
</evidence>
<sequence>MLILLKRFKHSLLPPSNPYPAVKEYQATTVFLSSCSETTLAISEQAHFPCISTSAVPTKNQTPKRIALCIKAHQASSSNTKHKTRFSQLAMHNVPITKSTYSITCL</sequence>
<dbReference type="EMBL" id="JAQIZT010000003">
    <property type="protein sequence ID" value="KAJ7005351.1"/>
    <property type="molecule type" value="Genomic_DNA"/>
</dbReference>
<gene>
    <name evidence="1" type="ORF">NC653_009874</name>
    <name evidence="2" type="ORF">NC653_009878</name>
    <name evidence="3" type="ORF">NC653_009987</name>
</gene>
<evidence type="ECO:0000313" key="3">
    <source>
        <dbReference type="EMBL" id="KAJ7005351.1"/>
    </source>
</evidence>
<evidence type="ECO:0000313" key="1">
    <source>
        <dbReference type="EMBL" id="KAJ7005194.1"/>
    </source>
</evidence>
<accession>A0AAD6RA46</accession>
<dbReference type="EMBL" id="JAQIZT010000003">
    <property type="protein sequence ID" value="KAJ7005194.1"/>
    <property type="molecule type" value="Genomic_DNA"/>
</dbReference>
<organism evidence="1 4">
    <name type="scientific">Populus alba x Populus x berolinensis</name>
    <dbReference type="NCBI Taxonomy" id="444605"/>
    <lineage>
        <taxon>Eukaryota</taxon>
        <taxon>Viridiplantae</taxon>
        <taxon>Streptophyta</taxon>
        <taxon>Embryophyta</taxon>
        <taxon>Tracheophyta</taxon>
        <taxon>Spermatophyta</taxon>
        <taxon>Magnoliopsida</taxon>
        <taxon>eudicotyledons</taxon>
        <taxon>Gunneridae</taxon>
        <taxon>Pentapetalae</taxon>
        <taxon>rosids</taxon>
        <taxon>fabids</taxon>
        <taxon>Malpighiales</taxon>
        <taxon>Salicaceae</taxon>
        <taxon>Saliceae</taxon>
        <taxon>Populus</taxon>
    </lineage>
</organism>
<protein>
    <submittedName>
        <fullName evidence="1">Uncharacterized protein</fullName>
    </submittedName>
</protein>
<keyword evidence="4" id="KW-1185">Reference proteome</keyword>
<dbReference type="Proteomes" id="UP001164929">
    <property type="component" value="Chromosome 3"/>
</dbReference>
<proteinExistence type="predicted"/>